<reference evidence="2 3" key="1">
    <citation type="submission" date="2019-06" db="EMBL/GenBank/DDBJ databases">
        <title>Wine fermentation using esterase from Monascus purpureus.</title>
        <authorList>
            <person name="Geng C."/>
            <person name="Zhang Y."/>
        </authorList>
    </citation>
    <scope>NUCLEOTIDE SEQUENCE [LARGE SCALE GENOMIC DNA]</scope>
    <source>
        <strain evidence="2">HQ1</strain>
    </source>
</reference>
<evidence type="ECO:0000313" key="2">
    <source>
        <dbReference type="EMBL" id="TQB69260.1"/>
    </source>
</evidence>
<feature type="compositionally biased region" description="Polar residues" evidence="1">
    <location>
        <begin position="9"/>
        <end position="26"/>
    </location>
</feature>
<dbReference type="Proteomes" id="UP000319663">
    <property type="component" value="Unassembled WGS sequence"/>
</dbReference>
<organism evidence="2 3">
    <name type="scientific">Monascus purpureus</name>
    <name type="common">Red mold</name>
    <name type="synonym">Monascus anka</name>
    <dbReference type="NCBI Taxonomy" id="5098"/>
    <lineage>
        <taxon>Eukaryota</taxon>
        <taxon>Fungi</taxon>
        <taxon>Dikarya</taxon>
        <taxon>Ascomycota</taxon>
        <taxon>Pezizomycotina</taxon>
        <taxon>Eurotiomycetes</taxon>
        <taxon>Eurotiomycetidae</taxon>
        <taxon>Eurotiales</taxon>
        <taxon>Aspergillaceae</taxon>
        <taxon>Monascus</taxon>
    </lineage>
</organism>
<dbReference type="EMBL" id="VIFY01000163">
    <property type="protein sequence ID" value="TQB69260.1"/>
    <property type="molecule type" value="Genomic_DNA"/>
</dbReference>
<protein>
    <submittedName>
        <fullName evidence="2">Uncharacterized protein</fullName>
    </submittedName>
</protein>
<keyword evidence="3" id="KW-1185">Reference proteome</keyword>
<name>A0A507QQH3_MONPU</name>
<gene>
    <name evidence="2" type="ORF">MPDQ_002129</name>
</gene>
<proteinExistence type="predicted"/>
<accession>A0A507QQH3</accession>
<sequence length="429" mass="47168">MAGLPTPAVQETAQPQSAVTPNTQENKSAELWDSELQIVSSLAQLQELERRVHRLRTLLPDRLLAPLVPIINPECAASDNPVPESPQVLYAQLSEAARAGVADVEQFQTLWRSPEMKAVWDYVGDEIKENGGTLLQPTGVWERDYGVLLEELVKEKREKDEQDGGVTERSKAQSMAANWRMDVETFLQKGVPGVRVVPDQHEASVTIALVKAGMFFQAQAISEPDISVPEWRVSNVGPQSKLKAKLEMAICDCLNSRPRKWDITYLLWDDMLFASPSRSRLAAIAVPDSTPCALVRDLISPRSEIVFFVALACSTPTRQSRDVFGSPITAAMFPTGPVAQVFVIGTVDSADEDIRALITEDIEEAPTTRPAGLFCELGVSGPDPSHRRRHIGDRITEFWGGCTVAVVLLRTEDGDASVGRIRSKGDMKD</sequence>
<evidence type="ECO:0000256" key="1">
    <source>
        <dbReference type="SAM" id="MobiDB-lite"/>
    </source>
</evidence>
<dbReference type="AlphaFoldDB" id="A0A507QQH3"/>
<evidence type="ECO:0000313" key="3">
    <source>
        <dbReference type="Proteomes" id="UP000319663"/>
    </source>
</evidence>
<dbReference type="STRING" id="5098.A0A507QQH3"/>
<comment type="caution">
    <text evidence="2">The sequence shown here is derived from an EMBL/GenBank/DDBJ whole genome shotgun (WGS) entry which is preliminary data.</text>
</comment>
<feature type="region of interest" description="Disordered" evidence="1">
    <location>
        <begin position="1"/>
        <end position="27"/>
    </location>
</feature>